<evidence type="ECO:0000313" key="3">
    <source>
        <dbReference type="Proteomes" id="UP000284543"/>
    </source>
</evidence>
<dbReference type="PROSITE" id="PS51257">
    <property type="entry name" value="PROKAR_LIPOPROTEIN"/>
    <property type="match status" value="1"/>
</dbReference>
<dbReference type="RefSeq" id="WP_118019095.1">
    <property type="nucleotide sequence ID" value="NZ_JAQEBA010000004.1"/>
</dbReference>
<evidence type="ECO:0000256" key="1">
    <source>
        <dbReference type="SAM" id="SignalP"/>
    </source>
</evidence>
<dbReference type="AlphaFoldDB" id="A0A412Z232"/>
<protein>
    <recommendedName>
        <fullName evidence="4">DUF4825 domain-containing protein</fullName>
    </recommendedName>
</protein>
<accession>A0A412Z232</accession>
<reference evidence="2 3" key="1">
    <citation type="submission" date="2018-08" db="EMBL/GenBank/DDBJ databases">
        <title>A genome reference for cultivated species of the human gut microbiota.</title>
        <authorList>
            <person name="Zou Y."/>
            <person name="Xue W."/>
            <person name="Luo G."/>
        </authorList>
    </citation>
    <scope>NUCLEOTIDE SEQUENCE [LARGE SCALE GENOMIC DNA]</scope>
    <source>
        <strain evidence="2 3">AF14-18</strain>
    </source>
</reference>
<gene>
    <name evidence="2" type="ORF">DWW02_18385</name>
</gene>
<organism evidence="2 3">
    <name type="scientific">Enterocloster bolteae</name>
    <dbReference type="NCBI Taxonomy" id="208479"/>
    <lineage>
        <taxon>Bacteria</taxon>
        <taxon>Bacillati</taxon>
        <taxon>Bacillota</taxon>
        <taxon>Clostridia</taxon>
        <taxon>Lachnospirales</taxon>
        <taxon>Lachnospiraceae</taxon>
        <taxon>Enterocloster</taxon>
    </lineage>
</organism>
<feature type="signal peptide" evidence="1">
    <location>
        <begin position="1"/>
        <end position="26"/>
    </location>
</feature>
<comment type="caution">
    <text evidence="2">The sequence shown here is derived from an EMBL/GenBank/DDBJ whole genome shotgun (WGS) entry which is preliminary data.</text>
</comment>
<dbReference type="Proteomes" id="UP000284543">
    <property type="component" value="Unassembled WGS sequence"/>
</dbReference>
<name>A0A412Z232_9FIRM</name>
<sequence length="162" mass="18393">MKYKKRKLLYVSVMLCLTALCSCSQKEYGTEKNPAGVGQVMYYDGTEALKEKNRFKAEIVLEDVVRGETAQDIFAAAGGYADYHEALELSDEEELMVARFTFTLSDVQENTTVDIGERDVNIFKLVSESGTTYDYFLQRRYIDDNLFDNAKEGTTQTGARRL</sequence>
<feature type="chain" id="PRO_5019515928" description="DUF4825 domain-containing protein" evidence="1">
    <location>
        <begin position="27"/>
        <end position="162"/>
    </location>
</feature>
<keyword evidence="1" id="KW-0732">Signal</keyword>
<proteinExistence type="predicted"/>
<evidence type="ECO:0008006" key="4">
    <source>
        <dbReference type="Google" id="ProtNLM"/>
    </source>
</evidence>
<evidence type="ECO:0000313" key="2">
    <source>
        <dbReference type="EMBL" id="RGV73970.1"/>
    </source>
</evidence>
<dbReference type="EMBL" id="QRZM01000008">
    <property type="protein sequence ID" value="RGV73970.1"/>
    <property type="molecule type" value="Genomic_DNA"/>
</dbReference>